<dbReference type="Gene3D" id="3.40.30.10">
    <property type="entry name" value="Glutaredoxin"/>
    <property type="match status" value="1"/>
</dbReference>
<accession>A0A554W6M3</accession>
<comment type="caution">
    <text evidence="1">The sequence shown here is derived from an EMBL/GenBank/DDBJ whole genome shotgun (WGS) entry which is preliminary data.</text>
</comment>
<dbReference type="AlphaFoldDB" id="A0A554W6M3"/>
<organism evidence="1 2">
    <name type="scientific">Tepidimonas alkaliphilus</name>
    <dbReference type="NCBI Taxonomy" id="2588942"/>
    <lineage>
        <taxon>Bacteria</taxon>
        <taxon>Pseudomonadati</taxon>
        <taxon>Pseudomonadota</taxon>
        <taxon>Betaproteobacteria</taxon>
        <taxon>Burkholderiales</taxon>
        <taxon>Tepidimonas</taxon>
    </lineage>
</organism>
<evidence type="ECO:0000313" key="1">
    <source>
        <dbReference type="EMBL" id="TSE19227.1"/>
    </source>
</evidence>
<dbReference type="Proteomes" id="UP000315736">
    <property type="component" value="Unassembled WGS sequence"/>
</dbReference>
<evidence type="ECO:0000313" key="2">
    <source>
        <dbReference type="Proteomes" id="UP000315736"/>
    </source>
</evidence>
<keyword evidence="2" id="KW-1185">Reference proteome</keyword>
<dbReference type="EMBL" id="VJNB01000008">
    <property type="protein sequence ID" value="TSE19227.1"/>
    <property type="molecule type" value="Genomic_DNA"/>
</dbReference>
<dbReference type="SUPFAM" id="SSF52833">
    <property type="entry name" value="Thioredoxin-like"/>
    <property type="match status" value="1"/>
</dbReference>
<protein>
    <submittedName>
        <fullName evidence="1">Thioredoxin-like protein</fullName>
    </submittedName>
</protein>
<proteinExistence type="predicted"/>
<dbReference type="InterPro" id="IPR036249">
    <property type="entry name" value="Thioredoxin-like_sf"/>
</dbReference>
<reference evidence="1 2" key="1">
    <citation type="submission" date="2019-07" db="EMBL/GenBank/DDBJ databases">
        <title>Tepidimonas alkaliphilus YIM 72238 draft genome.</title>
        <authorList>
            <person name="Da Costa M.S."/>
            <person name="Froufe H.J.C."/>
            <person name="Egas C."/>
            <person name="Albuquerque L."/>
        </authorList>
    </citation>
    <scope>NUCLEOTIDE SEQUENCE [LARGE SCALE GENOMIC DNA]</scope>
    <source>
        <strain evidence="1 2">YIM 72238</strain>
    </source>
</reference>
<gene>
    <name evidence="1" type="ORF">Talka_01651</name>
</gene>
<sequence>MTGMKLKMHGMLQARVLGLTLGAWTLPAWASWESLVLPPGFIWESNVPDAAARARREDKPLIVYYTRTNCPPCDVLRARLRSNETLRETFKQQYIFTVVWGNSMNRTERDEYRQRYDVRGAPSWVLFHPQGGYVCTLHGGVWPQEDGAEVHELLQTRLKSFDTEAAAALTARPCRSQ</sequence>
<name>A0A554W6M3_9BURK</name>
<dbReference type="Pfam" id="PF13899">
    <property type="entry name" value="Thioredoxin_7"/>
    <property type="match status" value="1"/>
</dbReference>
<dbReference type="RefSeq" id="WP_246100634.1">
    <property type="nucleotide sequence ID" value="NZ_VJNB01000008.1"/>
</dbReference>